<keyword evidence="2" id="KW-0812">Transmembrane</keyword>
<dbReference type="EMBL" id="FQUS01000007">
    <property type="protein sequence ID" value="SHF32507.1"/>
    <property type="molecule type" value="Genomic_DNA"/>
</dbReference>
<dbReference type="AlphaFoldDB" id="A0A1M5AQX8"/>
<gene>
    <name evidence="3" type="ORF">SAMN05443144_107143</name>
</gene>
<feature type="transmembrane region" description="Helical" evidence="2">
    <location>
        <begin position="6"/>
        <end position="25"/>
    </location>
</feature>
<organism evidence="3 4">
    <name type="scientific">Fodinibius roseus</name>
    <dbReference type="NCBI Taxonomy" id="1194090"/>
    <lineage>
        <taxon>Bacteria</taxon>
        <taxon>Pseudomonadati</taxon>
        <taxon>Balneolota</taxon>
        <taxon>Balneolia</taxon>
        <taxon>Balneolales</taxon>
        <taxon>Balneolaceae</taxon>
        <taxon>Fodinibius</taxon>
    </lineage>
</organism>
<feature type="compositionally biased region" description="Basic and acidic residues" evidence="1">
    <location>
        <begin position="77"/>
        <end position="93"/>
    </location>
</feature>
<proteinExistence type="predicted"/>
<name>A0A1M5AQX8_9BACT</name>
<evidence type="ECO:0000256" key="2">
    <source>
        <dbReference type="SAM" id="Phobius"/>
    </source>
</evidence>
<feature type="region of interest" description="Disordered" evidence="1">
    <location>
        <begin position="72"/>
        <end position="100"/>
    </location>
</feature>
<dbReference type="OrthoDB" id="1548825at2"/>
<reference evidence="3 4" key="1">
    <citation type="submission" date="2016-11" db="EMBL/GenBank/DDBJ databases">
        <authorList>
            <person name="Jaros S."/>
            <person name="Januszkiewicz K."/>
            <person name="Wedrychowicz H."/>
        </authorList>
    </citation>
    <scope>NUCLEOTIDE SEQUENCE [LARGE SCALE GENOMIC DNA]</scope>
    <source>
        <strain evidence="3 4">DSM 21986</strain>
    </source>
</reference>
<accession>A0A1M5AQX8</accession>
<dbReference type="STRING" id="1194090.SAMN05443144_107143"/>
<dbReference type="Proteomes" id="UP000184041">
    <property type="component" value="Unassembled WGS sequence"/>
</dbReference>
<evidence type="ECO:0000313" key="4">
    <source>
        <dbReference type="Proteomes" id="UP000184041"/>
    </source>
</evidence>
<keyword evidence="4" id="KW-1185">Reference proteome</keyword>
<evidence type="ECO:0000313" key="3">
    <source>
        <dbReference type="EMBL" id="SHF32507.1"/>
    </source>
</evidence>
<keyword evidence="2" id="KW-1133">Transmembrane helix</keyword>
<protein>
    <submittedName>
        <fullName evidence="3">Uncharacterized protein</fullName>
    </submittedName>
</protein>
<dbReference type="RefSeq" id="WP_073062188.1">
    <property type="nucleotide sequence ID" value="NZ_FQUS01000007.1"/>
</dbReference>
<evidence type="ECO:0000256" key="1">
    <source>
        <dbReference type="SAM" id="MobiDB-lite"/>
    </source>
</evidence>
<sequence>MEDVIIVSIVFGFSAFVCTGIYKLIMAKMNRSQGIDSETFQRLAETFIQHKEEMNRRVRNLEAIIANEQHLSTPQIDETKSQNDSMLKNDLKNNNKKRIQ</sequence>
<keyword evidence="2" id="KW-0472">Membrane</keyword>